<proteinExistence type="predicted"/>
<gene>
    <name evidence="1" type="ORF">OCTVUL_1B018703</name>
</gene>
<dbReference type="EMBL" id="OX597829">
    <property type="protein sequence ID" value="CAI9734290.1"/>
    <property type="molecule type" value="Genomic_DNA"/>
</dbReference>
<reference evidence="1" key="1">
    <citation type="submission" date="2023-08" db="EMBL/GenBank/DDBJ databases">
        <authorList>
            <person name="Alioto T."/>
            <person name="Alioto T."/>
            <person name="Gomez Garrido J."/>
        </authorList>
    </citation>
    <scope>NUCLEOTIDE SEQUENCE</scope>
</reference>
<evidence type="ECO:0000313" key="1">
    <source>
        <dbReference type="EMBL" id="CAI9734290.1"/>
    </source>
</evidence>
<sequence>MVPLFHIIPTLFLITFKRLHFGPLCNQISVVLIPFSRILRLQYKIPLPHCSRGKYNKIALLNIDLTDLNNTTVFKY</sequence>
<evidence type="ECO:0000313" key="2">
    <source>
        <dbReference type="Proteomes" id="UP001162480"/>
    </source>
</evidence>
<organism evidence="1 2">
    <name type="scientific">Octopus vulgaris</name>
    <name type="common">Common octopus</name>
    <dbReference type="NCBI Taxonomy" id="6645"/>
    <lineage>
        <taxon>Eukaryota</taxon>
        <taxon>Metazoa</taxon>
        <taxon>Spiralia</taxon>
        <taxon>Lophotrochozoa</taxon>
        <taxon>Mollusca</taxon>
        <taxon>Cephalopoda</taxon>
        <taxon>Coleoidea</taxon>
        <taxon>Octopodiformes</taxon>
        <taxon>Octopoda</taxon>
        <taxon>Incirrata</taxon>
        <taxon>Octopodidae</taxon>
        <taxon>Octopus</taxon>
    </lineage>
</organism>
<dbReference type="AlphaFoldDB" id="A0AA36BH15"/>
<name>A0AA36BH15_OCTVU</name>
<keyword evidence="2" id="KW-1185">Reference proteome</keyword>
<protein>
    <submittedName>
        <fullName evidence="1">Uncharacterized protein</fullName>
    </submittedName>
</protein>
<accession>A0AA36BH15</accession>
<dbReference type="Proteomes" id="UP001162480">
    <property type="component" value="Chromosome 16"/>
</dbReference>